<keyword evidence="5 11" id="KW-0347">Helicase</keyword>
<protein>
    <recommendedName>
        <fullName evidence="11">RecBCD enzyme subunit RecD</fullName>
        <ecNumber evidence="11">5.6.2.3</ecNumber>
    </recommendedName>
    <alternativeName>
        <fullName evidence="11">DNA 5'-3' helicase subunit RecD</fullName>
    </alternativeName>
    <alternativeName>
        <fullName evidence="11">Exonuclease V subunit RecD</fullName>
        <shortName evidence="11">ExoV subunit RecD</shortName>
    </alternativeName>
    <alternativeName>
        <fullName evidence="11">Helicase/nuclease RecBCD subunit RecD</fullName>
    </alternativeName>
</protein>
<comment type="subunit">
    <text evidence="11">Heterotrimer of RecB, RecC and RecD. All subunits contribute to DNA-binding.</text>
</comment>
<evidence type="ECO:0000256" key="8">
    <source>
        <dbReference type="ARBA" id="ARBA00023125"/>
    </source>
</evidence>
<keyword evidence="7 11" id="KW-0067">ATP-binding</keyword>
<evidence type="ECO:0000256" key="1">
    <source>
        <dbReference type="ARBA" id="ARBA00022722"/>
    </source>
</evidence>
<dbReference type="NCBIfam" id="TIGR01447">
    <property type="entry name" value="recD"/>
    <property type="match status" value="1"/>
</dbReference>
<dbReference type="CDD" id="cd17933">
    <property type="entry name" value="DEXSc_RecD-like"/>
    <property type="match status" value="1"/>
</dbReference>
<dbReference type="Pfam" id="PF21185">
    <property type="entry name" value="RecD_N"/>
    <property type="match status" value="1"/>
</dbReference>
<keyword evidence="8 11" id="KW-0238">DNA-binding</keyword>
<dbReference type="GO" id="GO:0008854">
    <property type="term" value="F:exodeoxyribonuclease V activity"/>
    <property type="evidence" value="ECO:0007669"/>
    <property type="project" value="UniProtKB-EC"/>
</dbReference>
<keyword evidence="15" id="KW-1185">Reference proteome</keyword>
<dbReference type="EMBL" id="JBHRYR010000003">
    <property type="protein sequence ID" value="MFC3852653.1"/>
    <property type="molecule type" value="Genomic_DNA"/>
</dbReference>
<dbReference type="Pfam" id="PF13538">
    <property type="entry name" value="UvrD_C_2"/>
    <property type="match status" value="1"/>
</dbReference>
<organism evidence="14 15">
    <name type="scientific">Saccharospirillum mangrovi</name>
    <dbReference type="NCBI Taxonomy" id="2161747"/>
    <lineage>
        <taxon>Bacteria</taxon>
        <taxon>Pseudomonadati</taxon>
        <taxon>Pseudomonadota</taxon>
        <taxon>Gammaproteobacteria</taxon>
        <taxon>Oceanospirillales</taxon>
        <taxon>Saccharospirillaceae</taxon>
        <taxon>Saccharospirillum</taxon>
    </lineage>
</organism>
<evidence type="ECO:0000259" key="12">
    <source>
        <dbReference type="Pfam" id="PF13538"/>
    </source>
</evidence>
<dbReference type="PANTHER" id="PTHR43788">
    <property type="entry name" value="DNA2/NAM7 HELICASE FAMILY MEMBER"/>
    <property type="match status" value="1"/>
</dbReference>
<reference evidence="15" key="1">
    <citation type="journal article" date="2019" name="Int. J. Syst. Evol. Microbiol.">
        <title>The Global Catalogue of Microorganisms (GCM) 10K type strain sequencing project: providing services to taxonomists for standard genome sequencing and annotation.</title>
        <authorList>
            <consortium name="The Broad Institute Genomics Platform"/>
            <consortium name="The Broad Institute Genome Sequencing Center for Infectious Disease"/>
            <person name="Wu L."/>
            <person name="Ma J."/>
        </authorList>
    </citation>
    <scope>NUCLEOTIDE SEQUENCE [LARGE SCALE GENOMIC DNA]</scope>
    <source>
        <strain evidence="15">IBRC 10765</strain>
    </source>
</reference>
<dbReference type="Pfam" id="PF13245">
    <property type="entry name" value="AAA_19"/>
    <property type="match status" value="1"/>
</dbReference>
<sequence>MQPVYTHSALFNVPSLDQLSAQYEDWAAIDYYLAEQLFTLPGHGVESLSSGDHEILFYTLAALSRALRDGHSCLDLQLLAGQVLWEPRTQASEQTPQPPWVAPEFVAWRGLLAGWLLERGEWPVVLDRHRLYLRRYFQYEVRLAQHFRRLRTSVRFIDSQRARETLALLFPSTAAQKAEAHPALSQQATLFDELDAETDGGAEAFPTAPGSAALDWQKIAVANAVRRQWSVIAGGPGTGKTTSVLKILYAMVALHKSDEPLRVRLAAPTGKAAQRLTESINQAKSRLAELPGIRHSVLDQIPNVATTLHRLLGVIPNDYRFRHHADRPLALDILLVDEVSMVDLPMMTRLMEALPENARVIMLGDADQLPSVAAGSVLADMAPRDRSGQADLRFSVENAQWIEHLTGYRVPVQPVAVDLNTPAEIRAALGQHLPLDHVVFLTKSHRFSDQSAIGRLAKSVIAGDTKTSWQNLTHNDDDIQHAYHVGGLSAWLDDLIERYYRPIIQARSIEAAWHALGQFRILAATRIGPEGVGALNEHVESRLRYLGLIPARVNEWYPGRPVMVTQNHYGLRLFNGDVGLCWLTEDGSLGVYFDRGEQGAAEQAQFRILSPGRLPAHETVYAMTIHKTQGSEFTRVAVVMPERPQRLVSRELVYTGITRSKEKLYIWCPHRVWETAVNTPVRRYSGLGERLFSAE</sequence>
<dbReference type="Proteomes" id="UP001595617">
    <property type="component" value="Unassembled WGS sequence"/>
</dbReference>
<dbReference type="PANTHER" id="PTHR43788:SF6">
    <property type="entry name" value="DNA HELICASE B"/>
    <property type="match status" value="1"/>
</dbReference>
<evidence type="ECO:0000256" key="7">
    <source>
        <dbReference type="ARBA" id="ARBA00022840"/>
    </source>
</evidence>
<dbReference type="EC" id="5.6.2.3" evidence="11"/>
<evidence type="ECO:0000256" key="2">
    <source>
        <dbReference type="ARBA" id="ARBA00022741"/>
    </source>
</evidence>
<feature type="domain" description="UvrD-like helicase C-terminal" evidence="12">
    <location>
        <begin position="620"/>
        <end position="666"/>
    </location>
</feature>
<keyword evidence="10 11" id="KW-0413">Isomerase</keyword>
<name>A0ABV7ZVQ7_9GAMM</name>
<feature type="binding site" evidence="11">
    <location>
        <begin position="234"/>
        <end position="241"/>
    </location>
    <ligand>
        <name>ATP</name>
        <dbReference type="ChEBI" id="CHEBI:30616"/>
    </ligand>
</feature>
<comment type="miscellaneous">
    <text evidence="11">In the RecBCD complex, RecB has a slow 3'-5' helicase, an exonuclease activity and loads RecA onto ssDNA, RecD has a fast 5'-3' helicase activity, while RecC stimulates the ATPase and processivity of the RecB helicase and contributes to recognition of the Chi site.</text>
</comment>
<keyword evidence="6 11" id="KW-0269">Exonuclease</keyword>
<evidence type="ECO:0000256" key="10">
    <source>
        <dbReference type="ARBA" id="ARBA00023235"/>
    </source>
</evidence>
<evidence type="ECO:0000259" key="13">
    <source>
        <dbReference type="Pfam" id="PF21185"/>
    </source>
</evidence>
<dbReference type="InterPro" id="IPR041851">
    <property type="entry name" value="RecD_N_sf"/>
</dbReference>
<evidence type="ECO:0000256" key="3">
    <source>
        <dbReference type="ARBA" id="ARBA00022763"/>
    </source>
</evidence>
<comment type="similarity">
    <text evidence="11">Belongs to the RecD family.</text>
</comment>
<dbReference type="Gene3D" id="3.40.50.300">
    <property type="entry name" value="P-loop containing nucleotide triphosphate hydrolases"/>
    <property type="match status" value="3"/>
</dbReference>
<evidence type="ECO:0000313" key="15">
    <source>
        <dbReference type="Proteomes" id="UP001595617"/>
    </source>
</evidence>
<dbReference type="InterPro" id="IPR006344">
    <property type="entry name" value="RecD"/>
</dbReference>
<keyword evidence="9 11" id="KW-0234">DNA repair</keyword>
<accession>A0ABV7ZVQ7</accession>
<dbReference type="InterPro" id="IPR050534">
    <property type="entry name" value="Coronavir_polyprotein_1ab"/>
</dbReference>
<dbReference type="InterPro" id="IPR027785">
    <property type="entry name" value="UvrD-like_helicase_C"/>
</dbReference>
<keyword evidence="3 11" id="KW-0227">DNA damage</keyword>
<keyword evidence="2 11" id="KW-0547">Nucleotide-binding</keyword>
<evidence type="ECO:0000256" key="4">
    <source>
        <dbReference type="ARBA" id="ARBA00022801"/>
    </source>
</evidence>
<proteinExistence type="inferred from homology"/>
<comment type="function">
    <text evidence="11">A helicase/nuclease that prepares dsDNA breaks (DSB) for recombinational DNA repair. Binds to DSBs and unwinds DNA via a highly rapid and processive ATP-dependent bidirectional helicase activity. Unwinds dsDNA until it encounters a Chi (crossover hotspot instigator) sequence from the 3' direction. Cuts ssDNA a few nucleotides 3' to the Chi site. The properties and activities of the enzyme are changed at Chi. The Chi-altered holoenzyme produces a long 3'-ssDNA overhang and facilitates RecA-binding to the ssDNA for homologous DNA recombination and repair. Holoenzyme degrades any linearized DNA that is unable to undergo homologous recombination. In the holoenzyme this subunit has ssDNA-dependent ATPase and 5'-3' helicase activity. When added to pre-assembled RecBC greatly stimulates nuclease activity and augments holoenzyme processivity. Negatively regulates the RecA-loading ability of RecBCD.</text>
</comment>
<evidence type="ECO:0000313" key="14">
    <source>
        <dbReference type="EMBL" id="MFC3852653.1"/>
    </source>
</evidence>
<evidence type="ECO:0000256" key="11">
    <source>
        <dbReference type="HAMAP-Rule" id="MF_01487"/>
    </source>
</evidence>
<dbReference type="InterPro" id="IPR027417">
    <property type="entry name" value="P-loop_NTPase"/>
</dbReference>
<comment type="caution">
    <text evidence="14">The sequence shown here is derived from an EMBL/GenBank/DDBJ whole genome shotgun (WGS) entry which is preliminary data.</text>
</comment>
<evidence type="ECO:0000256" key="5">
    <source>
        <dbReference type="ARBA" id="ARBA00022806"/>
    </source>
</evidence>
<evidence type="ECO:0000256" key="6">
    <source>
        <dbReference type="ARBA" id="ARBA00022839"/>
    </source>
</evidence>
<dbReference type="RefSeq" id="WP_380695066.1">
    <property type="nucleotide sequence ID" value="NZ_JBHRYR010000003.1"/>
</dbReference>
<keyword evidence="4 11" id="KW-0378">Hydrolase</keyword>
<dbReference type="Gene3D" id="1.10.10.1020">
    <property type="entry name" value="RecBCD complex, subunit RecD, N-terminal domain"/>
    <property type="match status" value="1"/>
</dbReference>
<keyword evidence="1 11" id="KW-0540">Nuclease</keyword>
<comment type="catalytic activity">
    <reaction evidence="11">
        <text>ATP + H2O = ADP + phosphate + H(+)</text>
        <dbReference type="Rhea" id="RHEA:13065"/>
        <dbReference type="ChEBI" id="CHEBI:15377"/>
        <dbReference type="ChEBI" id="CHEBI:15378"/>
        <dbReference type="ChEBI" id="CHEBI:30616"/>
        <dbReference type="ChEBI" id="CHEBI:43474"/>
        <dbReference type="ChEBI" id="CHEBI:456216"/>
        <dbReference type="EC" id="5.6.2.3"/>
    </reaction>
</comment>
<dbReference type="HAMAP" id="MF_01487">
    <property type="entry name" value="RecD"/>
    <property type="match status" value="1"/>
</dbReference>
<feature type="domain" description="RecBCD enzyme subunit RecD N-terminal" evidence="13">
    <location>
        <begin position="28"/>
        <end position="132"/>
    </location>
</feature>
<dbReference type="InterPro" id="IPR049550">
    <property type="entry name" value="RecD_N"/>
</dbReference>
<gene>
    <name evidence="11 14" type="primary">recD</name>
    <name evidence="14" type="ORF">ACFOOG_07395</name>
</gene>
<evidence type="ECO:0000256" key="9">
    <source>
        <dbReference type="ARBA" id="ARBA00023204"/>
    </source>
</evidence>
<dbReference type="SUPFAM" id="SSF52540">
    <property type="entry name" value="P-loop containing nucleoside triphosphate hydrolases"/>
    <property type="match status" value="2"/>
</dbReference>
<dbReference type="CDD" id="cd18809">
    <property type="entry name" value="SF1_C_RecD"/>
    <property type="match status" value="1"/>
</dbReference>